<feature type="domain" description="Type II secretion system protein GspF" evidence="7">
    <location>
        <begin position="108"/>
        <end position="232"/>
    </location>
</feature>
<organism evidence="8 9">
    <name type="scientific">Tessaracoccus lapidicaptus</name>
    <dbReference type="NCBI Taxonomy" id="1427523"/>
    <lineage>
        <taxon>Bacteria</taxon>
        <taxon>Bacillati</taxon>
        <taxon>Actinomycetota</taxon>
        <taxon>Actinomycetes</taxon>
        <taxon>Propionibacteriales</taxon>
        <taxon>Propionibacteriaceae</taxon>
        <taxon>Tessaracoccus</taxon>
    </lineage>
</organism>
<comment type="subcellular location">
    <subcellularLocation>
        <location evidence="1">Cell membrane</location>
        <topology evidence="1">Multi-pass membrane protein</topology>
    </subcellularLocation>
</comment>
<dbReference type="Pfam" id="PF00482">
    <property type="entry name" value="T2SSF"/>
    <property type="match status" value="1"/>
</dbReference>
<evidence type="ECO:0000256" key="5">
    <source>
        <dbReference type="ARBA" id="ARBA00023136"/>
    </source>
</evidence>
<dbReference type="PANTHER" id="PTHR35007:SF3">
    <property type="entry name" value="POSSIBLE CONSERVED ALANINE RICH MEMBRANE PROTEIN"/>
    <property type="match status" value="1"/>
</dbReference>
<evidence type="ECO:0000256" key="3">
    <source>
        <dbReference type="ARBA" id="ARBA00022692"/>
    </source>
</evidence>
<keyword evidence="2" id="KW-1003">Cell membrane</keyword>
<dbReference type="RefSeq" id="WP_068751840.1">
    <property type="nucleotide sequence ID" value="NZ_MBQD01000022.1"/>
</dbReference>
<gene>
    <name evidence="8" type="ORF">BCR15_05430</name>
</gene>
<evidence type="ECO:0000256" key="4">
    <source>
        <dbReference type="ARBA" id="ARBA00022989"/>
    </source>
</evidence>
<evidence type="ECO:0000256" key="6">
    <source>
        <dbReference type="SAM" id="Phobius"/>
    </source>
</evidence>
<feature type="transmembrane region" description="Helical" evidence="6">
    <location>
        <begin position="54"/>
        <end position="80"/>
    </location>
</feature>
<evidence type="ECO:0000256" key="1">
    <source>
        <dbReference type="ARBA" id="ARBA00004651"/>
    </source>
</evidence>
<feature type="transmembrane region" description="Helical" evidence="6">
    <location>
        <begin position="249"/>
        <end position="268"/>
    </location>
</feature>
<name>A0A1C0AKT2_9ACTN</name>
<protein>
    <recommendedName>
        <fullName evidence="7">Type II secretion system protein GspF domain-containing protein</fullName>
    </recommendedName>
</protein>
<dbReference type="InterPro" id="IPR018076">
    <property type="entry name" value="T2SS_GspF_dom"/>
</dbReference>
<accession>A0A1C0AKT2</accession>
<keyword evidence="4 6" id="KW-1133">Transmembrane helix</keyword>
<dbReference type="AlphaFoldDB" id="A0A1C0AKT2"/>
<comment type="caution">
    <text evidence="8">The sequence shown here is derived from an EMBL/GenBank/DDBJ whole genome shotgun (WGS) entry which is preliminary data.</text>
</comment>
<sequence>MDVILAAAAGSTVGLGVLLVLLGARSSVRPSTQSSTGLWTRSRQRWTALPRSRRWWFGGVAAATLAVAIITGWALALILVPAVTVGVPLLLSAPANREVEVLAALDRWVRLIGTSLSSGKSIRDAIFATRHQVSPVLNEPVSRLCTRMDQRWHTREALFALADELASADADAVVAALAIASAKGGAGARATLGAVSDSIQARLAALREVSAERAKPRVVVRQVTFITLGVLLGALLLNPQFFAPYSTPLGQVLAAVLAAAYLGCLVVLRRMTIPAPAPRFLRSAA</sequence>
<proteinExistence type="predicted"/>
<evidence type="ECO:0000256" key="2">
    <source>
        <dbReference type="ARBA" id="ARBA00022475"/>
    </source>
</evidence>
<dbReference type="Proteomes" id="UP000093501">
    <property type="component" value="Unassembled WGS sequence"/>
</dbReference>
<dbReference type="PANTHER" id="PTHR35007">
    <property type="entry name" value="INTEGRAL MEMBRANE PROTEIN-RELATED"/>
    <property type="match status" value="1"/>
</dbReference>
<dbReference type="EMBL" id="MBQD01000022">
    <property type="protein sequence ID" value="OCL33274.1"/>
    <property type="molecule type" value="Genomic_DNA"/>
</dbReference>
<evidence type="ECO:0000313" key="9">
    <source>
        <dbReference type="Proteomes" id="UP000093501"/>
    </source>
</evidence>
<reference evidence="9" key="1">
    <citation type="submission" date="2016-07" db="EMBL/GenBank/DDBJ databases">
        <authorList>
            <person name="Florea S."/>
            <person name="Webb J.S."/>
            <person name="Jaromczyk J."/>
            <person name="Schardl C.L."/>
        </authorList>
    </citation>
    <scope>NUCLEOTIDE SEQUENCE [LARGE SCALE GENOMIC DNA]</scope>
    <source>
        <strain evidence="9">IPBSL-7</strain>
    </source>
</reference>
<feature type="transmembrane region" description="Helical" evidence="6">
    <location>
        <begin position="218"/>
        <end position="237"/>
    </location>
</feature>
<keyword evidence="3 6" id="KW-0812">Transmembrane</keyword>
<keyword evidence="9" id="KW-1185">Reference proteome</keyword>
<dbReference type="GO" id="GO:0005886">
    <property type="term" value="C:plasma membrane"/>
    <property type="evidence" value="ECO:0007669"/>
    <property type="project" value="UniProtKB-SubCell"/>
</dbReference>
<evidence type="ECO:0000259" key="7">
    <source>
        <dbReference type="Pfam" id="PF00482"/>
    </source>
</evidence>
<evidence type="ECO:0000313" key="8">
    <source>
        <dbReference type="EMBL" id="OCL33274.1"/>
    </source>
</evidence>
<keyword evidence="5 6" id="KW-0472">Membrane</keyword>